<dbReference type="InterPro" id="IPR005495">
    <property type="entry name" value="LptG/LptF_permease"/>
</dbReference>
<evidence type="ECO:0000256" key="3">
    <source>
        <dbReference type="ARBA" id="ARBA00022448"/>
    </source>
</evidence>
<evidence type="ECO:0000256" key="2">
    <source>
        <dbReference type="ARBA" id="ARBA00014213"/>
    </source>
</evidence>
<evidence type="ECO:0000313" key="11">
    <source>
        <dbReference type="Proteomes" id="UP001165541"/>
    </source>
</evidence>
<dbReference type="EMBL" id="JAMKFE010000005">
    <property type="protein sequence ID" value="MCM5680023.1"/>
    <property type="molecule type" value="Genomic_DNA"/>
</dbReference>
<dbReference type="NCBIfam" id="TIGR04407">
    <property type="entry name" value="LptF_YjgP"/>
    <property type="match status" value="1"/>
</dbReference>
<protein>
    <recommendedName>
        <fullName evidence="2">Lipopolysaccharide export system permease protein LptF</fullName>
    </recommendedName>
</protein>
<feature type="transmembrane region" description="Helical" evidence="9">
    <location>
        <begin position="12"/>
        <end position="32"/>
    </location>
</feature>
<evidence type="ECO:0000256" key="7">
    <source>
        <dbReference type="ARBA" id="ARBA00022989"/>
    </source>
</evidence>
<dbReference type="Pfam" id="PF03739">
    <property type="entry name" value="LptF_LptG"/>
    <property type="match status" value="1"/>
</dbReference>
<evidence type="ECO:0000256" key="9">
    <source>
        <dbReference type="SAM" id="Phobius"/>
    </source>
</evidence>
<evidence type="ECO:0000256" key="6">
    <source>
        <dbReference type="ARBA" id="ARBA00022692"/>
    </source>
</evidence>
<keyword evidence="5" id="KW-0997">Cell inner membrane</keyword>
<name>A0ABT0YMY8_9BURK</name>
<keyword evidence="8 9" id="KW-0472">Membrane</keyword>
<feature type="transmembrane region" description="Helical" evidence="9">
    <location>
        <begin position="105"/>
        <end position="124"/>
    </location>
</feature>
<evidence type="ECO:0000256" key="4">
    <source>
        <dbReference type="ARBA" id="ARBA00022475"/>
    </source>
</evidence>
<keyword evidence="7 9" id="KW-1133">Transmembrane helix</keyword>
<dbReference type="PANTHER" id="PTHR33529">
    <property type="entry name" value="SLR0882 PROTEIN-RELATED"/>
    <property type="match status" value="1"/>
</dbReference>
<organism evidence="10 11">
    <name type="scientific">Caldimonas mangrovi</name>
    <dbReference type="NCBI Taxonomy" id="2944811"/>
    <lineage>
        <taxon>Bacteria</taxon>
        <taxon>Pseudomonadati</taxon>
        <taxon>Pseudomonadota</taxon>
        <taxon>Betaproteobacteria</taxon>
        <taxon>Burkholderiales</taxon>
        <taxon>Sphaerotilaceae</taxon>
        <taxon>Caldimonas</taxon>
    </lineage>
</organism>
<sequence>MLFDSSVRRELARSFGATLVVLLTIVLTMMLIRTLGQAASGSVAPQHVVLLMGYTVLGYLPTILSLSLFVAIVSCLSRMYRDSEMTIWFASGVPLGRFLRPVLRLSVPVVAIIALLALFVWPWANQRTADLRDLYERRSDLSRVAPGQFQSSSDGRRVFFVERNTDEGRTGRNVFVLIRGDDREAVTSASTGRIETRGEDRFLVLDRGQRVDRNFETNEKNIAQFETYRILAGEKAQVRNENLPPKARTTLELWLDPTARHLGELVWRIGLPLTAANLLLLGVGLSASNPRRGGSWNLLFALLTFVVYFNLLNLTQGWVSGGKLAPLTALLVVHGGAAVVAWLVLRWRERGLADLFRFGRSSRHAPA</sequence>
<comment type="caution">
    <text evidence="10">The sequence shown here is derived from an EMBL/GenBank/DDBJ whole genome shotgun (WGS) entry which is preliminary data.</text>
</comment>
<comment type="subcellular location">
    <subcellularLocation>
        <location evidence="1">Cell inner membrane</location>
        <topology evidence="1">Multi-pass membrane protein</topology>
    </subcellularLocation>
</comment>
<evidence type="ECO:0000256" key="8">
    <source>
        <dbReference type="ARBA" id="ARBA00023136"/>
    </source>
</evidence>
<keyword evidence="4" id="KW-1003">Cell membrane</keyword>
<keyword evidence="6 9" id="KW-0812">Transmembrane</keyword>
<keyword evidence="3" id="KW-0813">Transport</keyword>
<keyword evidence="11" id="KW-1185">Reference proteome</keyword>
<feature type="transmembrane region" description="Helical" evidence="9">
    <location>
        <begin position="52"/>
        <end position="76"/>
    </location>
</feature>
<dbReference type="PANTHER" id="PTHR33529:SF7">
    <property type="entry name" value="LIPOPOLYSACCHARIDE EXPORT SYSTEM PERMEASE PROTEIN LPTF"/>
    <property type="match status" value="1"/>
</dbReference>
<evidence type="ECO:0000256" key="1">
    <source>
        <dbReference type="ARBA" id="ARBA00004429"/>
    </source>
</evidence>
<feature type="transmembrane region" description="Helical" evidence="9">
    <location>
        <begin position="265"/>
        <end position="287"/>
    </location>
</feature>
<dbReference type="Proteomes" id="UP001165541">
    <property type="component" value="Unassembled WGS sequence"/>
</dbReference>
<evidence type="ECO:0000256" key="5">
    <source>
        <dbReference type="ARBA" id="ARBA00022519"/>
    </source>
</evidence>
<accession>A0ABT0YMY8</accession>
<reference evidence="10" key="1">
    <citation type="submission" date="2022-05" db="EMBL/GenBank/DDBJ databases">
        <title>Schlegelella sp. nov., isolated from mangrove soil.</title>
        <authorList>
            <person name="Liu Y."/>
            <person name="Ge X."/>
            <person name="Liu W."/>
        </authorList>
    </citation>
    <scope>NUCLEOTIDE SEQUENCE</scope>
    <source>
        <strain evidence="10">S2-27</strain>
    </source>
</reference>
<proteinExistence type="predicted"/>
<evidence type="ECO:0000313" key="10">
    <source>
        <dbReference type="EMBL" id="MCM5680023.1"/>
    </source>
</evidence>
<feature type="transmembrane region" description="Helical" evidence="9">
    <location>
        <begin position="324"/>
        <end position="345"/>
    </location>
</feature>
<dbReference type="RefSeq" id="WP_251778247.1">
    <property type="nucleotide sequence ID" value="NZ_JAMKFE010000005.1"/>
</dbReference>
<feature type="transmembrane region" description="Helical" evidence="9">
    <location>
        <begin position="294"/>
        <end position="312"/>
    </location>
</feature>
<gene>
    <name evidence="10" type="primary">lptF</name>
    <name evidence="10" type="ORF">M8A51_10810</name>
</gene>
<dbReference type="InterPro" id="IPR030922">
    <property type="entry name" value="LptF"/>
</dbReference>